<gene>
    <name evidence="1" type="ORF">PoB_004784300</name>
</gene>
<name>A0AAV4BP34_9GAST</name>
<dbReference type="Proteomes" id="UP000735302">
    <property type="component" value="Unassembled WGS sequence"/>
</dbReference>
<organism evidence="1 2">
    <name type="scientific">Plakobranchus ocellatus</name>
    <dbReference type="NCBI Taxonomy" id="259542"/>
    <lineage>
        <taxon>Eukaryota</taxon>
        <taxon>Metazoa</taxon>
        <taxon>Spiralia</taxon>
        <taxon>Lophotrochozoa</taxon>
        <taxon>Mollusca</taxon>
        <taxon>Gastropoda</taxon>
        <taxon>Heterobranchia</taxon>
        <taxon>Euthyneura</taxon>
        <taxon>Panpulmonata</taxon>
        <taxon>Sacoglossa</taxon>
        <taxon>Placobranchoidea</taxon>
        <taxon>Plakobranchidae</taxon>
        <taxon>Plakobranchus</taxon>
    </lineage>
</organism>
<sequence>MTDASVADAMRYKTYLFCTNNLQPPVYKASGNKSIERLRPTATLAEARQIMKMAKSPPQFCLAALEQRASAIKLADLKAHPVRPAGSGFPVPPPIY</sequence>
<evidence type="ECO:0000313" key="2">
    <source>
        <dbReference type="Proteomes" id="UP000735302"/>
    </source>
</evidence>
<comment type="caution">
    <text evidence="1">The sequence shown here is derived from an EMBL/GenBank/DDBJ whole genome shotgun (WGS) entry which is preliminary data.</text>
</comment>
<evidence type="ECO:0000313" key="1">
    <source>
        <dbReference type="EMBL" id="GFO21338.1"/>
    </source>
</evidence>
<keyword evidence="2" id="KW-1185">Reference proteome</keyword>
<proteinExistence type="predicted"/>
<dbReference type="AlphaFoldDB" id="A0AAV4BP34"/>
<dbReference type="EMBL" id="BLXT01005252">
    <property type="protein sequence ID" value="GFO21338.1"/>
    <property type="molecule type" value="Genomic_DNA"/>
</dbReference>
<accession>A0AAV4BP34</accession>
<reference evidence="1 2" key="1">
    <citation type="journal article" date="2021" name="Elife">
        <title>Chloroplast acquisition without the gene transfer in kleptoplastic sea slugs, Plakobranchus ocellatus.</title>
        <authorList>
            <person name="Maeda T."/>
            <person name="Takahashi S."/>
            <person name="Yoshida T."/>
            <person name="Shimamura S."/>
            <person name="Takaki Y."/>
            <person name="Nagai Y."/>
            <person name="Toyoda A."/>
            <person name="Suzuki Y."/>
            <person name="Arimoto A."/>
            <person name="Ishii H."/>
            <person name="Satoh N."/>
            <person name="Nishiyama T."/>
            <person name="Hasebe M."/>
            <person name="Maruyama T."/>
            <person name="Minagawa J."/>
            <person name="Obokata J."/>
            <person name="Shigenobu S."/>
        </authorList>
    </citation>
    <scope>NUCLEOTIDE SEQUENCE [LARGE SCALE GENOMIC DNA]</scope>
</reference>
<protein>
    <submittedName>
        <fullName evidence="1">Uncharacterized protein</fullName>
    </submittedName>
</protein>